<evidence type="ECO:0000313" key="3">
    <source>
        <dbReference type="Proteomes" id="UP000580839"/>
    </source>
</evidence>
<gene>
    <name evidence="2" type="ORF">HOP12_15450</name>
</gene>
<dbReference type="InterPro" id="IPR041916">
    <property type="entry name" value="Anti_sigma_zinc_sf"/>
</dbReference>
<reference evidence="2 3" key="1">
    <citation type="submission" date="2020-04" db="EMBL/GenBank/DDBJ databases">
        <title>Metagenomic profiling of ammonia- and methane-oxidizing microorganisms in a Dutch drinking water treatment plant.</title>
        <authorList>
            <person name="Poghosyan L."/>
            <person name="Leucker S."/>
        </authorList>
    </citation>
    <scope>NUCLEOTIDE SEQUENCE [LARGE SCALE GENOMIC DNA]</scope>
    <source>
        <strain evidence="2">S-RSF-IL-03</strain>
    </source>
</reference>
<proteinExistence type="predicted"/>
<dbReference type="Proteomes" id="UP000580839">
    <property type="component" value="Unassembled WGS sequence"/>
</dbReference>
<sequence>METPDAYGCREAFSRIHDYVDRELTVEEIRLVQEHLEVCAGCAREFKFEAQLLDDVRDKLQRVTAPADVKARVLSSLRGTPPPPKS</sequence>
<feature type="domain" description="Putative zinc-finger" evidence="1">
    <location>
        <begin position="9"/>
        <end position="43"/>
    </location>
</feature>
<dbReference type="InterPro" id="IPR027383">
    <property type="entry name" value="Znf_put"/>
</dbReference>
<evidence type="ECO:0000259" key="1">
    <source>
        <dbReference type="Pfam" id="PF13490"/>
    </source>
</evidence>
<name>A0A849SW04_UNCEI</name>
<dbReference type="Gene3D" id="1.10.10.1320">
    <property type="entry name" value="Anti-sigma factor, zinc-finger domain"/>
    <property type="match status" value="1"/>
</dbReference>
<dbReference type="EMBL" id="JABFRW010000201">
    <property type="protein sequence ID" value="NOT35540.1"/>
    <property type="molecule type" value="Genomic_DNA"/>
</dbReference>
<accession>A0A849SW04</accession>
<comment type="caution">
    <text evidence="2">The sequence shown here is derived from an EMBL/GenBank/DDBJ whole genome shotgun (WGS) entry which is preliminary data.</text>
</comment>
<protein>
    <recommendedName>
        <fullName evidence="1">Putative zinc-finger domain-containing protein</fullName>
    </recommendedName>
</protein>
<dbReference type="AlphaFoldDB" id="A0A849SW04"/>
<evidence type="ECO:0000313" key="2">
    <source>
        <dbReference type="EMBL" id="NOT35540.1"/>
    </source>
</evidence>
<dbReference type="Pfam" id="PF13490">
    <property type="entry name" value="zf-HC2"/>
    <property type="match status" value="1"/>
</dbReference>
<organism evidence="2 3">
    <name type="scientific">Eiseniibacteriota bacterium</name>
    <dbReference type="NCBI Taxonomy" id="2212470"/>
    <lineage>
        <taxon>Bacteria</taxon>
        <taxon>Candidatus Eiseniibacteriota</taxon>
    </lineage>
</organism>